<name>A0A8J7VX78_9FIRM</name>
<evidence type="ECO:0000313" key="10">
    <source>
        <dbReference type="Proteomes" id="UP000675664"/>
    </source>
</evidence>
<evidence type="ECO:0000256" key="4">
    <source>
        <dbReference type="ARBA" id="ARBA00022737"/>
    </source>
</evidence>
<keyword evidence="4" id="KW-0677">Repeat</keyword>
<dbReference type="PANTHER" id="PTHR43687">
    <property type="entry name" value="ADENYLYLSULFATE REDUCTASE, BETA SUBUNIT"/>
    <property type="match status" value="1"/>
</dbReference>
<dbReference type="Proteomes" id="UP000675664">
    <property type="component" value="Unassembled WGS sequence"/>
</dbReference>
<dbReference type="GO" id="GO:0046872">
    <property type="term" value="F:metal ion binding"/>
    <property type="evidence" value="ECO:0007669"/>
    <property type="project" value="UniProtKB-KW"/>
</dbReference>
<dbReference type="RefSeq" id="WP_227016834.1">
    <property type="nucleotide sequence ID" value="NZ_JAGSND010000001.1"/>
</dbReference>
<organism evidence="9 10">
    <name type="scientific">Sinanaerobacter chloroacetimidivorans</name>
    <dbReference type="NCBI Taxonomy" id="2818044"/>
    <lineage>
        <taxon>Bacteria</taxon>
        <taxon>Bacillati</taxon>
        <taxon>Bacillota</taxon>
        <taxon>Clostridia</taxon>
        <taxon>Peptostreptococcales</taxon>
        <taxon>Anaerovoracaceae</taxon>
        <taxon>Sinanaerobacter</taxon>
    </lineage>
</organism>
<evidence type="ECO:0000256" key="5">
    <source>
        <dbReference type="ARBA" id="ARBA00022982"/>
    </source>
</evidence>
<dbReference type="AlphaFoldDB" id="A0A8J7VX78"/>
<keyword evidence="1" id="KW-0813">Transport</keyword>
<proteinExistence type="predicted"/>
<keyword evidence="10" id="KW-1185">Reference proteome</keyword>
<sequence length="78" mass="8446">MAKGLVKFDEEKCKGCELCVSVCPVKIIKLHEMNINSKGYRSACVEEKDKCIGCANCAVICPDGAISVYLEEGGDSRD</sequence>
<keyword evidence="7" id="KW-0411">Iron-sulfur</keyword>
<dbReference type="PROSITE" id="PS51379">
    <property type="entry name" value="4FE4S_FER_2"/>
    <property type="match status" value="2"/>
</dbReference>
<evidence type="ECO:0000256" key="3">
    <source>
        <dbReference type="ARBA" id="ARBA00022723"/>
    </source>
</evidence>
<dbReference type="InterPro" id="IPR017896">
    <property type="entry name" value="4Fe4S_Fe-S-bd"/>
</dbReference>
<dbReference type="PROSITE" id="PS00198">
    <property type="entry name" value="4FE4S_FER_1"/>
    <property type="match status" value="2"/>
</dbReference>
<dbReference type="EMBL" id="JAGSND010000001">
    <property type="protein sequence ID" value="MBR0596714.1"/>
    <property type="molecule type" value="Genomic_DNA"/>
</dbReference>
<keyword evidence="5" id="KW-0249">Electron transport</keyword>
<gene>
    <name evidence="9" type="ORF">KCX82_02385</name>
</gene>
<evidence type="ECO:0000259" key="8">
    <source>
        <dbReference type="PROSITE" id="PS51379"/>
    </source>
</evidence>
<dbReference type="Gene3D" id="3.30.70.20">
    <property type="match status" value="1"/>
</dbReference>
<dbReference type="InterPro" id="IPR050572">
    <property type="entry name" value="Fe-S_Ferredoxin"/>
</dbReference>
<accession>A0A8J7VX78</accession>
<evidence type="ECO:0000256" key="7">
    <source>
        <dbReference type="ARBA" id="ARBA00023014"/>
    </source>
</evidence>
<evidence type="ECO:0000256" key="6">
    <source>
        <dbReference type="ARBA" id="ARBA00023004"/>
    </source>
</evidence>
<reference evidence="9" key="1">
    <citation type="submission" date="2021-04" db="EMBL/GenBank/DDBJ databases">
        <title>Sinoanaerobacter chloroacetimidivorans sp. nov., an obligate anaerobic bacterium isolated from anaerobic sludge.</title>
        <authorList>
            <person name="Bao Y."/>
        </authorList>
    </citation>
    <scope>NUCLEOTIDE SEQUENCE</scope>
    <source>
        <strain evidence="9">BAD-6</strain>
    </source>
</reference>
<dbReference type="GO" id="GO:0051539">
    <property type="term" value="F:4 iron, 4 sulfur cluster binding"/>
    <property type="evidence" value="ECO:0007669"/>
    <property type="project" value="UniProtKB-KW"/>
</dbReference>
<protein>
    <submittedName>
        <fullName evidence="9">4Fe-4S binding protein</fullName>
    </submittedName>
</protein>
<dbReference type="Gene3D" id="3.30.70.3270">
    <property type="match status" value="1"/>
</dbReference>
<dbReference type="InterPro" id="IPR017900">
    <property type="entry name" value="4Fe4S_Fe_S_CS"/>
</dbReference>
<feature type="domain" description="4Fe-4S ferredoxin-type" evidence="8">
    <location>
        <begin position="41"/>
        <end position="71"/>
    </location>
</feature>
<evidence type="ECO:0000256" key="1">
    <source>
        <dbReference type="ARBA" id="ARBA00022448"/>
    </source>
</evidence>
<keyword evidence="3" id="KW-0479">Metal-binding</keyword>
<dbReference type="Pfam" id="PF12838">
    <property type="entry name" value="Fer4_7"/>
    <property type="match status" value="1"/>
</dbReference>
<feature type="domain" description="4Fe-4S ferredoxin-type" evidence="8">
    <location>
        <begin position="4"/>
        <end position="33"/>
    </location>
</feature>
<keyword evidence="2" id="KW-0004">4Fe-4S</keyword>
<comment type="caution">
    <text evidence="9">The sequence shown here is derived from an EMBL/GenBank/DDBJ whole genome shotgun (WGS) entry which is preliminary data.</text>
</comment>
<evidence type="ECO:0000256" key="2">
    <source>
        <dbReference type="ARBA" id="ARBA00022485"/>
    </source>
</evidence>
<dbReference type="SUPFAM" id="SSF54862">
    <property type="entry name" value="4Fe-4S ferredoxins"/>
    <property type="match status" value="1"/>
</dbReference>
<evidence type="ECO:0000313" key="9">
    <source>
        <dbReference type="EMBL" id="MBR0596714.1"/>
    </source>
</evidence>
<dbReference type="PANTHER" id="PTHR43687:SF6">
    <property type="entry name" value="L-ASPARTATE SEMIALDEHYDE SULFURTRANSFERASE IRON-SULFUR SUBUNIT"/>
    <property type="match status" value="1"/>
</dbReference>
<keyword evidence="6" id="KW-0408">Iron</keyword>
<reference evidence="9" key="2">
    <citation type="submission" date="2021-04" db="EMBL/GenBank/DDBJ databases">
        <authorList>
            <person name="Liu J."/>
        </authorList>
    </citation>
    <scope>NUCLEOTIDE SEQUENCE</scope>
    <source>
        <strain evidence="9">BAD-6</strain>
    </source>
</reference>